<dbReference type="AlphaFoldDB" id="A0A5J5BPV9"/>
<dbReference type="OrthoDB" id="6436679at2759"/>
<evidence type="ECO:0000313" key="2">
    <source>
        <dbReference type="EMBL" id="KAA8545005.1"/>
    </source>
</evidence>
<proteinExistence type="predicted"/>
<evidence type="ECO:0000256" key="1">
    <source>
        <dbReference type="SAM" id="Coils"/>
    </source>
</evidence>
<accession>A0A5J5BPV9</accession>
<feature type="coiled-coil region" evidence="1">
    <location>
        <begin position="15"/>
        <end position="52"/>
    </location>
</feature>
<reference evidence="2 3" key="1">
    <citation type="submission" date="2019-09" db="EMBL/GenBank/DDBJ databases">
        <title>A chromosome-level genome assembly of the Chinese tupelo Nyssa sinensis.</title>
        <authorList>
            <person name="Yang X."/>
            <person name="Kang M."/>
            <person name="Yang Y."/>
            <person name="Xiong H."/>
            <person name="Wang M."/>
            <person name="Zhang Z."/>
            <person name="Wang Z."/>
            <person name="Wu H."/>
            <person name="Ma T."/>
            <person name="Liu J."/>
            <person name="Xi Z."/>
        </authorList>
    </citation>
    <scope>NUCLEOTIDE SEQUENCE [LARGE SCALE GENOMIC DNA]</scope>
    <source>
        <strain evidence="2">J267</strain>
        <tissue evidence="2">Leaf</tissue>
    </source>
</reference>
<dbReference type="Proteomes" id="UP000325577">
    <property type="component" value="Linkage Group LG10"/>
</dbReference>
<name>A0A5J5BPV9_9ASTE</name>
<evidence type="ECO:0000313" key="3">
    <source>
        <dbReference type="Proteomes" id="UP000325577"/>
    </source>
</evidence>
<gene>
    <name evidence="2" type="ORF">F0562_019778</name>
</gene>
<sequence>MATLGEIRYESHDLKAQLQLQLKSFIEAANKIEELKKRLEETEMELGTSRSSIDELKGQSKLSIVETATSEVETRHCSEMEVAKVTAIDEQKDKILKFGRKLTSDGYNLCLKKFANAYPKIDIEVLDHIKVFDVESGDLKMTKIQKI</sequence>
<dbReference type="EMBL" id="CM018033">
    <property type="protein sequence ID" value="KAA8545005.1"/>
    <property type="molecule type" value="Genomic_DNA"/>
</dbReference>
<keyword evidence="3" id="KW-1185">Reference proteome</keyword>
<keyword evidence="1" id="KW-0175">Coiled coil</keyword>
<organism evidence="2 3">
    <name type="scientific">Nyssa sinensis</name>
    <dbReference type="NCBI Taxonomy" id="561372"/>
    <lineage>
        <taxon>Eukaryota</taxon>
        <taxon>Viridiplantae</taxon>
        <taxon>Streptophyta</taxon>
        <taxon>Embryophyta</taxon>
        <taxon>Tracheophyta</taxon>
        <taxon>Spermatophyta</taxon>
        <taxon>Magnoliopsida</taxon>
        <taxon>eudicotyledons</taxon>
        <taxon>Gunneridae</taxon>
        <taxon>Pentapetalae</taxon>
        <taxon>asterids</taxon>
        <taxon>Cornales</taxon>
        <taxon>Nyssaceae</taxon>
        <taxon>Nyssa</taxon>
    </lineage>
</organism>
<protein>
    <submittedName>
        <fullName evidence="2">Uncharacterized protein</fullName>
    </submittedName>
</protein>